<dbReference type="InterPro" id="IPR043917">
    <property type="entry name" value="DUF5753"/>
</dbReference>
<accession>A0A495VX85</accession>
<dbReference type="CDD" id="cd00093">
    <property type="entry name" value="HTH_XRE"/>
    <property type="match status" value="1"/>
</dbReference>
<dbReference type="Proteomes" id="UP000282084">
    <property type="component" value="Unassembled WGS sequence"/>
</dbReference>
<dbReference type="OrthoDB" id="4285266at2"/>
<dbReference type="GO" id="GO:0003677">
    <property type="term" value="F:DNA binding"/>
    <property type="evidence" value="ECO:0007669"/>
    <property type="project" value="InterPro"/>
</dbReference>
<gene>
    <name evidence="2" type="ORF">C8E97_2001</name>
</gene>
<feature type="domain" description="HTH cro/C1-type" evidence="1">
    <location>
        <begin position="16"/>
        <end position="70"/>
    </location>
</feature>
<reference evidence="2 3" key="1">
    <citation type="submission" date="2018-10" db="EMBL/GenBank/DDBJ databases">
        <title>Sequencing the genomes of 1000 actinobacteria strains.</title>
        <authorList>
            <person name="Klenk H.-P."/>
        </authorList>
    </citation>
    <scope>NUCLEOTIDE SEQUENCE [LARGE SCALE GENOMIC DNA]</scope>
    <source>
        <strain evidence="2 3">DSM 43800</strain>
    </source>
</reference>
<protein>
    <submittedName>
        <fullName evidence="2">Helix-turn-helix protein</fullName>
    </submittedName>
</protein>
<dbReference type="EMBL" id="RBXO01000001">
    <property type="protein sequence ID" value="RKT53440.1"/>
    <property type="molecule type" value="Genomic_DNA"/>
</dbReference>
<dbReference type="SUPFAM" id="SSF47413">
    <property type="entry name" value="lambda repressor-like DNA-binding domains"/>
    <property type="match status" value="1"/>
</dbReference>
<evidence type="ECO:0000313" key="2">
    <source>
        <dbReference type="EMBL" id="RKT53440.1"/>
    </source>
</evidence>
<dbReference type="SMART" id="SM00530">
    <property type="entry name" value="HTH_XRE"/>
    <property type="match status" value="1"/>
</dbReference>
<dbReference type="PROSITE" id="PS50943">
    <property type="entry name" value="HTH_CROC1"/>
    <property type="match status" value="1"/>
</dbReference>
<evidence type="ECO:0000259" key="1">
    <source>
        <dbReference type="PROSITE" id="PS50943"/>
    </source>
</evidence>
<dbReference type="Gene3D" id="1.10.260.40">
    <property type="entry name" value="lambda repressor-like DNA-binding domains"/>
    <property type="match status" value="1"/>
</dbReference>
<dbReference type="RefSeq" id="WP_121003711.1">
    <property type="nucleotide sequence ID" value="NZ_RBXO01000001.1"/>
</dbReference>
<dbReference type="InterPro" id="IPR001387">
    <property type="entry name" value="Cro/C1-type_HTH"/>
</dbReference>
<keyword evidence="3" id="KW-1185">Reference proteome</keyword>
<comment type="caution">
    <text evidence="2">The sequence shown here is derived from an EMBL/GenBank/DDBJ whole genome shotgun (WGS) entry which is preliminary data.</text>
</comment>
<organism evidence="2 3">
    <name type="scientific">Saccharothrix australiensis</name>
    <dbReference type="NCBI Taxonomy" id="2072"/>
    <lineage>
        <taxon>Bacteria</taxon>
        <taxon>Bacillati</taxon>
        <taxon>Actinomycetota</taxon>
        <taxon>Actinomycetes</taxon>
        <taxon>Pseudonocardiales</taxon>
        <taxon>Pseudonocardiaceae</taxon>
        <taxon>Saccharothrix</taxon>
    </lineage>
</organism>
<sequence length="284" mass="31527">MASSAVASAWELGLRLRERRDQLGLSVGGAAKAVRMQQPNLSAVETGRKRITEANLLKLGKLFELTDEEVGELCALRARTEQRDWYHRYSWLFGEDFLRYLGFEHAAAGQRIYESCFVPGALQTEEYATAVMTLGSPYNRLTEVEPRVEARLARLARRARLTGDDPIRLSVLLSEAVLRQRIGGTGVMRGQLEHLAAMSQLVEIRVLPFGVGGYPALGGAFHLLAFSSAHLPELVYQETLTSTTLLERRQQVREYAVAYAESAEQALSPADSLAFIGEIAKEMK</sequence>
<dbReference type="InterPro" id="IPR010982">
    <property type="entry name" value="Lambda_DNA-bd_dom_sf"/>
</dbReference>
<proteinExistence type="predicted"/>
<dbReference type="Pfam" id="PF13560">
    <property type="entry name" value="HTH_31"/>
    <property type="match status" value="1"/>
</dbReference>
<dbReference type="AlphaFoldDB" id="A0A495VX85"/>
<evidence type="ECO:0000313" key="3">
    <source>
        <dbReference type="Proteomes" id="UP000282084"/>
    </source>
</evidence>
<dbReference type="Pfam" id="PF19054">
    <property type="entry name" value="DUF5753"/>
    <property type="match status" value="1"/>
</dbReference>
<name>A0A495VX85_9PSEU</name>